<feature type="transmembrane region" description="Helical" evidence="1">
    <location>
        <begin position="69"/>
        <end position="88"/>
    </location>
</feature>
<proteinExistence type="predicted"/>
<name>A0ABS9P4Y8_9GAMM</name>
<keyword evidence="3" id="KW-1185">Reference proteome</keyword>
<feature type="transmembrane region" description="Helical" evidence="1">
    <location>
        <begin position="29"/>
        <end position="49"/>
    </location>
</feature>
<keyword evidence="1" id="KW-1133">Transmembrane helix</keyword>
<accession>A0ABS9P4Y8</accession>
<feature type="transmembrane region" description="Helical" evidence="1">
    <location>
        <begin position="298"/>
        <end position="320"/>
    </location>
</feature>
<feature type="transmembrane region" description="Helical" evidence="1">
    <location>
        <begin position="173"/>
        <end position="194"/>
    </location>
</feature>
<dbReference type="InterPro" id="IPR010266">
    <property type="entry name" value="NnrS"/>
</dbReference>
<comment type="caution">
    <text evidence="2">The sequence shown here is derived from an EMBL/GenBank/DDBJ whole genome shotgun (WGS) entry which is preliminary data.</text>
</comment>
<protein>
    <submittedName>
        <fullName evidence="2">NnrS family protein</fullName>
    </submittedName>
</protein>
<evidence type="ECO:0000313" key="3">
    <source>
        <dbReference type="Proteomes" id="UP000814385"/>
    </source>
</evidence>
<gene>
    <name evidence="2" type="ORF">HOP52_03545</name>
</gene>
<dbReference type="Proteomes" id="UP000814385">
    <property type="component" value="Unassembled WGS sequence"/>
</dbReference>
<dbReference type="EMBL" id="JABFUC010000002">
    <property type="protein sequence ID" value="MCG6656852.1"/>
    <property type="molecule type" value="Genomic_DNA"/>
</dbReference>
<keyword evidence="1" id="KW-0472">Membrane</keyword>
<feature type="transmembrane region" description="Helical" evidence="1">
    <location>
        <begin position="143"/>
        <end position="161"/>
    </location>
</feature>
<feature type="transmembrane region" description="Helical" evidence="1">
    <location>
        <begin position="269"/>
        <end position="292"/>
    </location>
</feature>
<feature type="transmembrane region" description="Helical" evidence="1">
    <location>
        <begin position="215"/>
        <end position="233"/>
    </location>
</feature>
<feature type="transmembrane region" description="Helical" evidence="1">
    <location>
        <begin position="108"/>
        <end position="131"/>
    </location>
</feature>
<sequence>MFRVDVKPARAQSHHRRVSAPPPLPAWRWLFPLAALHAALMVPLSLLSLYHQLDVVPQLASPAAHARELLFGFALAVIAGYLLGPISRPRLGCLVGLWLVGRLGVLEWPGSVVASLADGAFALWVASLLVPRFLAAKKWRNRLLSPLLGLICLLAVVTLTWRYLDDMPSTAPLMHQSVLWLVLLMTFMGGRIIAPAVNGHLMQRHRLAGAGVQPRIESALILLLGLAPFVMLWPRLQSLAALLVAAAGLLVLWRIRGWRPGLCRGRRDLLVLMLGYGWLGIGLLLLARAWWLPAHASTALHAFTIGALGTLASTIMLRHVILRAKGRPEAEWSLVPLAVLFALAALLRLWALETGSSWLVVLWGSAAAWGLAWLLVAWRLCHWLSRLPPARPRQT</sequence>
<evidence type="ECO:0000313" key="2">
    <source>
        <dbReference type="EMBL" id="MCG6656852.1"/>
    </source>
</evidence>
<keyword evidence="1" id="KW-0812">Transmembrane</keyword>
<organism evidence="2 3">
    <name type="scientific">Billgrantia campisalis</name>
    <dbReference type="NCBI Taxonomy" id="74661"/>
    <lineage>
        <taxon>Bacteria</taxon>
        <taxon>Pseudomonadati</taxon>
        <taxon>Pseudomonadota</taxon>
        <taxon>Gammaproteobacteria</taxon>
        <taxon>Oceanospirillales</taxon>
        <taxon>Halomonadaceae</taxon>
        <taxon>Billgrantia</taxon>
    </lineage>
</organism>
<feature type="transmembrane region" description="Helical" evidence="1">
    <location>
        <begin position="332"/>
        <end position="351"/>
    </location>
</feature>
<evidence type="ECO:0000256" key="1">
    <source>
        <dbReference type="SAM" id="Phobius"/>
    </source>
</evidence>
<dbReference type="Pfam" id="PF05940">
    <property type="entry name" value="NnrS"/>
    <property type="match status" value="1"/>
</dbReference>
<feature type="transmembrane region" description="Helical" evidence="1">
    <location>
        <begin position="357"/>
        <end position="378"/>
    </location>
</feature>
<reference evidence="2 3" key="1">
    <citation type="submission" date="2020-05" db="EMBL/GenBank/DDBJ databases">
        <title>Comparative genomic analysis of denitrifying bacteria from Halomonas genus.</title>
        <authorList>
            <person name="Wang L."/>
            <person name="Shao Z."/>
        </authorList>
    </citation>
    <scope>NUCLEOTIDE SEQUENCE [LARGE SCALE GENOMIC DNA]</scope>
    <source>
        <strain evidence="2 3">A4</strain>
    </source>
</reference>
<feature type="transmembrane region" description="Helical" evidence="1">
    <location>
        <begin position="239"/>
        <end position="257"/>
    </location>
</feature>